<evidence type="ECO:0000313" key="10">
    <source>
        <dbReference type="EMBL" id="PTQ52463.1"/>
    </source>
</evidence>
<keyword evidence="7" id="KW-0573">Peptidoglycan synthesis</keyword>
<keyword evidence="7" id="KW-0131">Cell cycle</keyword>
<keyword evidence="7" id="KW-1003">Cell membrane</keyword>
<dbReference type="EC" id="2.7.8.13" evidence="7 8"/>
<dbReference type="NCBIfam" id="TIGR00445">
    <property type="entry name" value="mraY"/>
    <property type="match status" value="1"/>
</dbReference>
<dbReference type="CDD" id="cd06852">
    <property type="entry name" value="GT_MraY"/>
    <property type="match status" value="1"/>
</dbReference>
<keyword evidence="7 9" id="KW-0479">Metal-binding</keyword>
<dbReference type="GO" id="GO:0046872">
    <property type="term" value="F:metal ion binding"/>
    <property type="evidence" value="ECO:0007669"/>
    <property type="project" value="UniProtKB-KW"/>
</dbReference>
<comment type="caution">
    <text evidence="10">The sequence shown here is derived from an EMBL/GenBank/DDBJ whole genome shotgun (WGS) entry which is preliminary data.</text>
</comment>
<evidence type="ECO:0000256" key="6">
    <source>
        <dbReference type="ARBA" id="ARBA00023136"/>
    </source>
</evidence>
<keyword evidence="7" id="KW-0961">Cell wall biogenesis/degradation</keyword>
<dbReference type="GO" id="GO:0051301">
    <property type="term" value="P:cell division"/>
    <property type="evidence" value="ECO:0007669"/>
    <property type="project" value="UniProtKB-KW"/>
</dbReference>
<evidence type="ECO:0000256" key="3">
    <source>
        <dbReference type="ARBA" id="ARBA00022679"/>
    </source>
</evidence>
<evidence type="ECO:0000256" key="1">
    <source>
        <dbReference type="ARBA" id="ARBA00004141"/>
    </source>
</evidence>
<feature type="transmembrane region" description="Helical" evidence="7">
    <location>
        <begin position="255"/>
        <end position="277"/>
    </location>
</feature>
<dbReference type="AlphaFoldDB" id="A0A2T5G8F8"/>
<dbReference type="Pfam" id="PF00953">
    <property type="entry name" value="Glycos_transf_4"/>
    <property type="match status" value="1"/>
</dbReference>
<keyword evidence="7" id="KW-0132">Cell division</keyword>
<dbReference type="InterPro" id="IPR000715">
    <property type="entry name" value="Glycosyl_transferase_4"/>
</dbReference>
<dbReference type="PROSITE" id="PS01348">
    <property type="entry name" value="MRAY_2"/>
    <property type="match status" value="1"/>
</dbReference>
<evidence type="ECO:0000256" key="7">
    <source>
        <dbReference type="HAMAP-Rule" id="MF_00038"/>
    </source>
</evidence>
<feature type="transmembrane region" description="Helical" evidence="7">
    <location>
        <begin position="49"/>
        <end position="72"/>
    </location>
</feature>
<protein>
    <recommendedName>
        <fullName evidence="7 8">Phospho-N-acetylmuramoyl-pentapeptide-transferase</fullName>
        <ecNumber evidence="7 8">2.7.8.13</ecNumber>
    </recommendedName>
    <alternativeName>
        <fullName evidence="7">UDP-MurNAc-pentapeptide phosphotransferase</fullName>
    </alternativeName>
</protein>
<keyword evidence="5 7" id="KW-1133">Transmembrane helix</keyword>
<name>A0A2T5G8F8_9BACL</name>
<evidence type="ECO:0000256" key="8">
    <source>
        <dbReference type="NCBIfam" id="TIGR00445"/>
    </source>
</evidence>
<dbReference type="UniPathway" id="UPA00219"/>
<keyword evidence="4 7" id="KW-0812">Transmembrane</keyword>
<dbReference type="GO" id="GO:0009252">
    <property type="term" value="P:peptidoglycan biosynthetic process"/>
    <property type="evidence" value="ECO:0007669"/>
    <property type="project" value="UniProtKB-UniRule"/>
</dbReference>
<evidence type="ECO:0000256" key="5">
    <source>
        <dbReference type="ARBA" id="ARBA00022989"/>
    </source>
</evidence>
<comment type="cofactor">
    <cofactor evidence="7 9">
        <name>Mg(2+)</name>
        <dbReference type="ChEBI" id="CHEBI:18420"/>
    </cofactor>
</comment>
<organism evidence="10 11">
    <name type="scientific">Brockia lithotrophica</name>
    <dbReference type="NCBI Taxonomy" id="933949"/>
    <lineage>
        <taxon>Bacteria</taxon>
        <taxon>Bacillati</taxon>
        <taxon>Bacillota</taxon>
        <taxon>Bacilli</taxon>
        <taxon>Bacillales</taxon>
        <taxon>Bacillales Family X. Incertae Sedis</taxon>
        <taxon>Brockia</taxon>
    </lineage>
</organism>
<comment type="function">
    <text evidence="7">Catalyzes the initial step of the lipid cycle reactions in the biosynthesis of the cell wall peptidoglycan: transfers peptidoglycan precursor phospho-MurNAc-pentapeptide from UDP-MurNAc-pentapeptide onto the lipid carrier undecaprenyl phosphate, yielding undecaprenyl-pyrophosphoryl-MurNAc-pentapeptide, known as lipid I.</text>
</comment>
<feature type="binding site" evidence="9">
    <location>
        <position position="173"/>
    </location>
    <ligand>
        <name>Mg(2+)</name>
        <dbReference type="ChEBI" id="CHEBI:18420"/>
    </ligand>
</feature>
<dbReference type="EMBL" id="PEBW01000002">
    <property type="protein sequence ID" value="PTQ52463.1"/>
    <property type="molecule type" value="Genomic_DNA"/>
</dbReference>
<comment type="pathway">
    <text evidence="7">Cell wall biogenesis; peptidoglycan biosynthesis.</text>
</comment>
<feature type="binding site" evidence="9">
    <location>
        <position position="233"/>
    </location>
    <ligand>
        <name>Mg(2+)</name>
        <dbReference type="ChEBI" id="CHEBI:18420"/>
    </ligand>
</feature>
<gene>
    <name evidence="7" type="primary">mraY</name>
    <name evidence="10" type="ORF">BLITH_0642</name>
</gene>
<evidence type="ECO:0000313" key="11">
    <source>
        <dbReference type="Proteomes" id="UP000244016"/>
    </source>
</evidence>
<feature type="transmembrane region" description="Helical" evidence="7">
    <location>
        <begin position="6"/>
        <end position="28"/>
    </location>
</feature>
<dbReference type="Pfam" id="PF10555">
    <property type="entry name" value="MraY_sig1"/>
    <property type="match status" value="1"/>
</dbReference>
<dbReference type="Proteomes" id="UP000244016">
    <property type="component" value="Unassembled WGS sequence"/>
</dbReference>
<dbReference type="GO" id="GO:0008360">
    <property type="term" value="P:regulation of cell shape"/>
    <property type="evidence" value="ECO:0007669"/>
    <property type="project" value="UniProtKB-KW"/>
</dbReference>
<keyword evidence="6 7" id="KW-0472">Membrane</keyword>
<keyword evidence="7" id="KW-0133">Cell shape</keyword>
<keyword evidence="7 9" id="KW-0460">Magnesium</keyword>
<feature type="transmembrane region" description="Helical" evidence="7">
    <location>
        <begin position="150"/>
        <end position="168"/>
    </location>
</feature>
<comment type="catalytic activity">
    <reaction evidence="7">
        <text>UDP-N-acetyl-alpha-D-muramoyl-L-alanyl-gamma-D-glutamyl-meso-2,6-diaminopimeloyl-D-alanyl-D-alanine + di-trans,octa-cis-undecaprenyl phosphate = di-trans,octa-cis-undecaprenyl diphospho-N-acetyl-alpha-D-muramoyl-L-alanyl-D-glutamyl-meso-2,6-diaminopimeloyl-D-alanyl-D-alanine + UMP</text>
        <dbReference type="Rhea" id="RHEA:28386"/>
        <dbReference type="ChEBI" id="CHEBI:57865"/>
        <dbReference type="ChEBI" id="CHEBI:60392"/>
        <dbReference type="ChEBI" id="CHEBI:61386"/>
        <dbReference type="ChEBI" id="CHEBI:61387"/>
        <dbReference type="EC" id="2.7.8.13"/>
    </reaction>
</comment>
<dbReference type="GO" id="GO:0071555">
    <property type="term" value="P:cell wall organization"/>
    <property type="evidence" value="ECO:0007669"/>
    <property type="project" value="UniProtKB-KW"/>
</dbReference>
<proteinExistence type="inferred from homology"/>
<evidence type="ECO:0000256" key="9">
    <source>
        <dbReference type="PIRSR" id="PIRSR600715-1"/>
    </source>
</evidence>
<dbReference type="PANTHER" id="PTHR22926:SF5">
    <property type="entry name" value="PHOSPHO-N-ACETYLMURAMOYL-PENTAPEPTIDE-TRANSFERASE HOMOLOG"/>
    <property type="match status" value="1"/>
</dbReference>
<dbReference type="InterPro" id="IPR003524">
    <property type="entry name" value="PNAcMuramoyl-5peptid_Trfase"/>
</dbReference>
<comment type="similarity">
    <text evidence="2 7">Belongs to the glycosyltransferase 4 family. MraY subfamily.</text>
</comment>
<feature type="transmembrane region" description="Helical" evidence="7">
    <location>
        <begin position="113"/>
        <end position="130"/>
    </location>
</feature>
<dbReference type="HAMAP" id="MF_00038">
    <property type="entry name" value="MraY"/>
    <property type="match status" value="1"/>
</dbReference>
<dbReference type="GO" id="GO:0008963">
    <property type="term" value="F:phospho-N-acetylmuramoyl-pentapeptide-transferase activity"/>
    <property type="evidence" value="ECO:0007669"/>
    <property type="project" value="UniProtKB-UniRule"/>
</dbReference>
<feature type="transmembrane region" description="Helical" evidence="7">
    <location>
        <begin position="78"/>
        <end position="101"/>
    </location>
</feature>
<dbReference type="GO" id="GO:0051992">
    <property type="term" value="F:UDP-N-acetylmuramoyl-L-alanyl-D-glutamyl-meso-2,6-diaminopimelyl-D-alanyl-D-alanine:undecaprenyl-phosphate transferase activity"/>
    <property type="evidence" value="ECO:0007669"/>
    <property type="project" value="RHEA"/>
</dbReference>
<reference evidence="10 11" key="1">
    <citation type="submission" date="2017-08" db="EMBL/GenBank/DDBJ databases">
        <title>Burning lignite coal seam in the remote Altai Mountains harbors a hydrogen-driven thermophilic microbial community.</title>
        <authorList>
            <person name="Kadnikov V.V."/>
            <person name="Mardanov A.V."/>
            <person name="Ivasenko D."/>
            <person name="Beletsky A.V."/>
            <person name="Karnachuk O.V."/>
            <person name="Ravin N.V."/>
        </authorList>
    </citation>
    <scope>NUCLEOTIDE SEQUENCE [LARGE SCALE GENOMIC DNA]</scope>
    <source>
        <strain evidence="10">AL31</strain>
    </source>
</reference>
<feature type="transmembrane region" description="Helical" evidence="7">
    <location>
        <begin position="180"/>
        <end position="200"/>
    </location>
</feature>
<sequence length="328" mass="35479">MVERVLLFAMATSFLATLLIGTAAIPFLRRLKAGQSIREEGPRWHARKSGTPTMGGLIFLGGALFSLAFFGHRTPETVFLLVATLGYAAIGFADDFFKVVYRRNLGLTAREKFLAQLVLAFALFFLLVATDRLDPRVFVPFVGDVALGPGPIAYVLYFAFLLLVFVATTNAVNITDGLDGLLAGSAAIAFGAYAVLALGRGHFEEALFAATFVGALVGFLFFNAHPARVFMGDTGSLALGGALAGLAVLTRTELLLVLLGGLFVVETLSVIFQVLYFKRTGGKRLFRMSPLHHHFELVGWSEWRIVATFWAFEALCAACALTVEVLAR</sequence>
<comment type="subcellular location">
    <subcellularLocation>
        <location evidence="7">Cell membrane</location>
        <topology evidence="7">Multi-pass membrane protein</topology>
    </subcellularLocation>
    <subcellularLocation>
        <location evidence="1">Membrane</location>
        <topology evidence="1">Multi-pass membrane protein</topology>
    </subcellularLocation>
</comment>
<evidence type="ECO:0000256" key="4">
    <source>
        <dbReference type="ARBA" id="ARBA00022692"/>
    </source>
</evidence>
<dbReference type="PROSITE" id="PS01347">
    <property type="entry name" value="MRAY_1"/>
    <property type="match status" value="1"/>
</dbReference>
<evidence type="ECO:0000256" key="2">
    <source>
        <dbReference type="ARBA" id="ARBA00005583"/>
    </source>
</evidence>
<dbReference type="GO" id="GO:0005886">
    <property type="term" value="C:plasma membrane"/>
    <property type="evidence" value="ECO:0007669"/>
    <property type="project" value="UniProtKB-SubCell"/>
</dbReference>
<keyword evidence="3 7" id="KW-0808">Transferase</keyword>
<feature type="transmembrane region" description="Helical" evidence="7">
    <location>
        <begin position="206"/>
        <end position="222"/>
    </location>
</feature>
<dbReference type="InterPro" id="IPR018480">
    <property type="entry name" value="PNAcMuramoyl-5peptid_Trfase_CS"/>
</dbReference>
<dbReference type="PANTHER" id="PTHR22926">
    <property type="entry name" value="PHOSPHO-N-ACETYLMURAMOYL-PENTAPEPTIDE-TRANSFERASE"/>
    <property type="match status" value="1"/>
</dbReference>
<accession>A0A2T5G8F8</accession>